<dbReference type="InterPro" id="IPR026082">
    <property type="entry name" value="ABCA"/>
</dbReference>
<dbReference type="PROSITE" id="PS00211">
    <property type="entry name" value="ABC_TRANSPORTER_1"/>
    <property type="match status" value="1"/>
</dbReference>
<dbReference type="InterPro" id="IPR013525">
    <property type="entry name" value="ABC2_TM"/>
</dbReference>
<dbReference type="PANTHER" id="PTHR19229">
    <property type="entry name" value="ATP-BINDING CASSETTE TRANSPORTER SUBFAMILY A ABCA"/>
    <property type="match status" value="1"/>
</dbReference>
<comment type="caution">
    <text evidence="9">The sequence shown here is derived from an EMBL/GenBank/DDBJ whole genome shotgun (WGS) entry which is preliminary data.</text>
</comment>
<dbReference type="Gene3D" id="3.40.50.300">
    <property type="entry name" value="P-loop containing nucleotide triphosphate hydrolases"/>
    <property type="match status" value="1"/>
</dbReference>
<evidence type="ECO:0000256" key="7">
    <source>
        <dbReference type="SAM" id="SignalP"/>
    </source>
</evidence>
<dbReference type="GO" id="GO:0016887">
    <property type="term" value="F:ATP hydrolysis activity"/>
    <property type="evidence" value="ECO:0007669"/>
    <property type="project" value="InterPro"/>
</dbReference>
<keyword evidence="4 6" id="KW-1133">Transmembrane helix</keyword>
<comment type="subcellular location">
    <subcellularLocation>
        <location evidence="1">Membrane</location>
        <topology evidence="1">Multi-pass membrane protein</topology>
    </subcellularLocation>
</comment>
<name>A0A8X7U592_BRACI</name>
<keyword evidence="5 6" id="KW-0472">Membrane</keyword>
<feature type="domain" description="ABC transporter" evidence="8">
    <location>
        <begin position="570"/>
        <end position="748"/>
    </location>
</feature>
<keyword evidence="10" id="KW-1185">Reference proteome</keyword>
<feature type="transmembrane region" description="Helical" evidence="6">
    <location>
        <begin position="306"/>
        <end position="329"/>
    </location>
</feature>
<feature type="transmembrane region" description="Helical" evidence="6">
    <location>
        <begin position="485"/>
        <end position="507"/>
    </location>
</feature>
<organism evidence="9 10">
    <name type="scientific">Brassica carinata</name>
    <name type="common">Ethiopian mustard</name>
    <name type="synonym">Abyssinian cabbage</name>
    <dbReference type="NCBI Taxonomy" id="52824"/>
    <lineage>
        <taxon>Eukaryota</taxon>
        <taxon>Viridiplantae</taxon>
        <taxon>Streptophyta</taxon>
        <taxon>Embryophyta</taxon>
        <taxon>Tracheophyta</taxon>
        <taxon>Spermatophyta</taxon>
        <taxon>Magnoliopsida</taxon>
        <taxon>eudicotyledons</taxon>
        <taxon>Gunneridae</taxon>
        <taxon>Pentapetalae</taxon>
        <taxon>rosids</taxon>
        <taxon>malvids</taxon>
        <taxon>Brassicales</taxon>
        <taxon>Brassicaceae</taxon>
        <taxon>Brassiceae</taxon>
        <taxon>Brassica</taxon>
    </lineage>
</organism>
<dbReference type="Pfam" id="PF12698">
    <property type="entry name" value="ABC2_membrane_3"/>
    <property type="match status" value="1"/>
</dbReference>
<gene>
    <name evidence="9" type="ORF">Bca52824_070605</name>
</gene>
<keyword evidence="7" id="KW-0732">Signal</keyword>
<evidence type="ECO:0000256" key="2">
    <source>
        <dbReference type="ARBA" id="ARBA00008526"/>
    </source>
</evidence>
<dbReference type="InterPro" id="IPR017871">
    <property type="entry name" value="ABC_transporter-like_CS"/>
</dbReference>
<feature type="chain" id="PRO_5036472958" description="ABC transporter domain-containing protein" evidence="7">
    <location>
        <begin position="33"/>
        <end position="749"/>
    </location>
</feature>
<dbReference type="Pfam" id="PF00005">
    <property type="entry name" value="ABC_tran"/>
    <property type="match status" value="1"/>
</dbReference>
<dbReference type="GO" id="GO:0005319">
    <property type="term" value="F:lipid transporter activity"/>
    <property type="evidence" value="ECO:0007669"/>
    <property type="project" value="TreeGrafter"/>
</dbReference>
<feature type="transmembrane region" description="Helical" evidence="6">
    <location>
        <begin position="389"/>
        <end position="411"/>
    </location>
</feature>
<keyword evidence="3 6" id="KW-0812">Transmembrane</keyword>
<feature type="transmembrane region" description="Helical" evidence="6">
    <location>
        <begin position="349"/>
        <end position="377"/>
    </location>
</feature>
<evidence type="ECO:0000313" key="9">
    <source>
        <dbReference type="EMBL" id="KAG2263526.1"/>
    </source>
</evidence>
<feature type="signal peptide" evidence="7">
    <location>
        <begin position="1"/>
        <end position="32"/>
    </location>
</feature>
<evidence type="ECO:0000256" key="4">
    <source>
        <dbReference type="ARBA" id="ARBA00022989"/>
    </source>
</evidence>
<feature type="transmembrane region" description="Helical" evidence="6">
    <location>
        <begin position="418"/>
        <end position="435"/>
    </location>
</feature>
<dbReference type="GO" id="GO:0005524">
    <property type="term" value="F:ATP binding"/>
    <property type="evidence" value="ECO:0007669"/>
    <property type="project" value="InterPro"/>
</dbReference>
<evidence type="ECO:0000259" key="8">
    <source>
        <dbReference type="PROSITE" id="PS50893"/>
    </source>
</evidence>
<dbReference type="OrthoDB" id="8061355at2759"/>
<dbReference type="InterPro" id="IPR003439">
    <property type="entry name" value="ABC_transporter-like_ATP-bd"/>
</dbReference>
<dbReference type="PANTHER" id="PTHR19229:SF236">
    <property type="entry name" value="ABC TRANSPORTER A FAMILY MEMBER 12"/>
    <property type="match status" value="1"/>
</dbReference>
<dbReference type="EMBL" id="JAAMPC010000014">
    <property type="protein sequence ID" value="KAG2263526.1"/>
    <property type="molecule type" value="Genomic_DNA"/>
</dbReference>
<dbReference type="Proteomes" id="UP000886595">
    <property type="component" value="Unassembled WGS sequence"/>
</dbReference>
<dbReference type="SUPFAM" id="SSF52540">
    <property type="entry name" value="P-loop containing nucleoside triphosphate hydrolases"/>
    <property type="match status" value="1"/>
</dbReference>
<evidence type="ECO:0000256" key="1">
    <source>
        <dbReference type="ARBA" id="ARBA00004141"/>
    </source>
</evidence>
<dbReference type="InterPro" id="IPR027417">
    <property type="entry name" value="P-loop_NTPase"/>
</dbReference>
<evidence type="ECO:0000256" key="3">
    <source>
        <dbReference type="ARBA" id="ARBA00022692"/>
    </source>
</evidence>
<accession>A0A8X7U592</accession>
<dbReference type="GO" id="GO:0016020">
    <property type="term" value="C:membrane"/>
    <property type="evidence" value="ECO:0007669"/>
    <property type="project" value="UniProtKB-SubCell"/>
</dbReference>
<evidence type="ECO:0000256" key="5">
    <source>
        <dbReference type="ARBA" id="ARBA00023136"/>
    </source>
</evidence>
<proteinExistence type="inferred from homology"/>
<dbReference type="PROSITE" id="PS50893">
    <property type="entry name" value="ABC_TRANSPORTER_2"/>
    <property type="match status" value="1"/>
</dbReference>
<evidence type="ECO:0000256" key="6">
    <source>
        <dbReference type="SAM" id="Phobius"/>
    </source>
</evidence>
<protein>
    <recommendedName>
        <fullName evidence="8">ABC transporter domain-containing protein</fullName>
    </recommendedName>
</protein>
<dbReference type="GO" id="GO:0140359">
    <property type="term" value="F:ABC-type transporter activity"/>
    <property type="evidence" value="ECO:0007669"/>
    <property type="project" value="InterPro"/>
</dbReference>
<comment type="similarity">
    <text evidence="2">Belongs to the ABC transporter superfamily. ABCA family. CPR flippase (TC 3.A.1.211) subfamily.</text>
</comment>
<sequence length="749" mass="82952">MQRKHIWTNVRLILVPLFLCLILLAIQHVLDALIKGVSDMTGDCKSNANLSGGMCPIPNPPKLPPMLQIPEHELRSVETDFLPYKDLPDKSCRGTMGGSCPVTILMTGDKQPLGKAISANIFATSFAVNSSDLLPTLANNILGSPIPADKDNYADPGLYPGLPIYNIQPLCSANSTWPLSLETIQTEVKCVQGLCLWRNNSADVNNELFKGSYRGNPAGITNEIAAAYDLMSTDKKNFNVTIWYNSTYKDEYSTGPEKLVRVPRSINLISNAYLKFLKGPGLRILFEFVKEVPKHATKLKTDIASLLGPLFFTWVVLLLFPVILTSLVYEKQERLRIIMKMHGLGDGPYWLISYAYFLTISVFYVASLVIFGSVIGLKYFRLNSYSIQFVFYFIYLNLQIAIAFLVSSIFSKVKTVTVVAYILVYGTGLLGSFLFRRCLKLSHSQEWIVALELYPGFSLYRGLYEFSQYASRGNGMKWQDLSDSGMGEVLCIMSIEWFLALIIAFYIDQVFSSGKHPFFFLNPFKKSSSIPSKPTVQRLDSKKVSIDMGKIDVIQEVQQLRNEGSAGHAILCDNLKKVYPGRDGNPPKMAVRGLYLDVPSGECFGMLGPNGAGKTSFISMMTGLLKPSSGTALVQGLDICKDMNKLTLGDTNRERTSSLYGRLKNIKGPALTQAVEESLKSVSLFDGGVGDKPAGNYSGGMKRRLSVAISLIGNPKVVYLDEPSTGLDPASRKNLWDKSSTFVEMSRNY</sequence>
<evidence type="ECO:0000313" key="10">
    <source>
        <dbReference type="Proteomes" id="UP000886595"/>
    </source>
</evidence>
<dbReference type="AlphaFoldDB" id="A0A8X7U592"/>
<reference evidence="9 10" key="1">
    <citation type="submission" date="2020-02" db="EMBL/GenBank/DDBJ databases">
        <authorList>
            <person name="Ma Q."/>
            <person name="Huang Y."/>
            <person name="Song X."/>
            <person name="Pei D."/>
        </authorList>
    </citation>
    <scope>NUCLEOTIDE SEQUENCE [LARGE SCALE GENOMIC DNA]</scope>
    <source>
        <strain evidence="9">Sxm20200214</strain>
        <tissue evidence="9">Leaf</tissue>
    </source>
</reference>